<dbReference type="PANTHER" id="PTHR15217">
    <property type="entry name" value="WILMS' TUMOR 1-ASSOCIATING PROTEIN"/>
    <property type="match status" value="1"/>
</dbReference>
<feature type="coiled-coil region" evidence="6">
    <location>
        <begin position="33"/>
        <end position="93"/>
    </location>
</feature>
<comment type="similarity">
    <text evidence="2">Belongs to the fl(2)d family.</text>
</comment>
<dbReference type="Pfam" id="PF17098">
    <property type="entry name" value="Wtap"/>
    <property type="match status" value="1"/>
</dbReference>
<evidence type="ECO:0000313" key="7">
    <source>
        <dbReference type="EMBL" id="KOO30132.1"/>
    </source>
</evidence>
<gene>
    <name evidence="7" type="ORF">Ctob_012090</name>
</gene>
<keyword evidence="5" id="KW-0539">Nucleus</keyword>
<reference evidence="8" key="1">
    <citation type="journal article" date="2015" name="PLoS Genet.">
        <title>Genome Sequence and Transcriptome Analyses of Chrysochromulina tobin: Metabolic Tools for Enhanced Algal Fitness in the Prominent Order Prymnesiales (Haptophyceae).</title>
        <authorList>
            <person name="Hovde B.T."/>
            <person name="Deodato C.R."/>
            <person name="Hunsperger H.M."/>
            <person name="Ryken S.A."/>
            <person name="Yost W."/>
            <person name="Jha R.K."/>
            <person name="Patterson J."/>
            <person name="Monnat R.J. Jr."/>
            <person name="Barlow S.B."/>
            <person name="Starkenburg S.R."/>
            <person name="Cattolico R.A."/>
        </authorList>
    </citation>
    <scope>NUCLEOTIDE SEQUENCE</scope>
    <source>
        <strain evidence="8">CCMP291</strain>
    </source>
</reference>
<dbReference type="Proteomes" id="UP000037460">
    <property type="component" value="Unassembled WGS sequence"/>
</dbReference>
<keyword evidence="6" id="KW-0175">Coiled coil</keyword>
<dbReference type="InterPro" id="IPR033757">
    <property type="entry name" value="WTAP"/>
</dbReference>
<name>A0A0M0JUW2_9EUKA</name>
<dbReference type="GO" id="GO:0008380">
    <property type="term" value="P:RNA splicing"/>
    <property type="evidence" value="ECO:0007669"/>
    <property type="project" value="UniProtKB-KW"/>
</dbReference>
<dbReference type="GO" id="GO:0000381">
    <property type="term" value="P:regulation of alternative mRNA splicing, via spliceosome"/>
    <property type="evidence" value="ECO:0007669"/>
    <property type="project" value="InterPro"/>
</dbReference>
<keyword evidence="8" id="KW-1185">Reference proteome</keyword>
<dbReference type="PANTHER" id="PTHR15217:SF0">
    <property type="entry name" value="PRE-MRNA-SPLICING REGULATOR WTAP"/>
    <property type="match status" value="1"/>
</dbReference>
<organism evidence="7 8">
    <name type="scientific">Chrysochromulina tobinii</name>
    <dbReference type="NCBI Taxonomy" id="1460289"/>
    <lineage>
        <taxon>Eukaryota</taxon>
        <taxon>Haptista</taxon>
        <taxon>Haptophyta</taxon>
        <taxon>Prymnesiophyceae</taxon>
        <taxon>Prymnesiales</taxon>
        <taxon>Chrysochromulinaceae</taxon>
        <taxon>Chrysochromulina</taxon>
    </lineage>
</organism>
<evidence type="ECO:0000256" key="1">
    <source>
        <dbReference type="ARBA" id="ARBA00004123"/>
    </source>
</evidence>
<evidence type="ECO:0000256" key="6">
    <source>
        <dbReference type="SAM" id="Coils"/>
    </source>
</evidence>
<protein>
    <submittedName>
        <fullName evidence="7">Pre-mRNA-splicing regulator wtap</fullName>
    </submittedName>
</protein>
<evidence type="ECO:0000256" key="2">
    <source>
        <dbReference type="ARBA" id="ARBA00010313"/>
    </source>
</evidence>
<dbReference type="AlphaFoldDB" id="A0A0M0JUW2"/>
<keyword evidence="4" id="KW-0508">mRNA splicing</keyword>
<dbReference type="OrthoDB" id="3366661at2759"/>
<proteinExistence type="inferred from homology"/>
<evidence type="ECO:0000256" key="3">
    <source>
        <dbReference type="ARBA" id="ARBA00022664"/>
    </source>
</evidence>
<comment type="subcellular location">
    <subcellularLocation>
        <location evidence="1">Nucleus</location>
    </subcellularLocation>
</comment>
<evidence type="ECO:0000313" key="8">
    <source>
        <dbReference type="Proteomes" id="UP000037460"/>
    </source>
</evidence>
<sequence>MRLREEVELAKKKEQDAKDELQACQFQSGSIPGKKLMNKCKELQAENDQLGKELSEGQVQKLKADCALQKQHAQELQKALEETREFVEHLTEELDTSQALVFSLRRELHAAKSQLAAAQPSAAAPAATE</sequence>
<dbReference type="GO" id="GO:0016556">
    <property type="term" value="P:mRNA modification"/>
    <property type="evidence" value="ECO:0007669"/>
    <property type="project" value="InterPro"/>
</dbReference>
<dbReference type="EMBL" id="JWZX01002284">
    <property type="protein sequence ID" value="KOO30132.1"/>
    <property type="molecule type" value="Genomic_DNA"/>
</dbReference>
<evidence type="ECO:0000256" key="4">
    <source>
        <dbReference type="ARBA" id="ARBA00023187"/>
    </source>
</evidence>
<dbReference type="GO" id="GO:0005634">
    <property type="term" value="C:nucleus"/>
    <property type="evidence" value="ECO:0007669"/>
    <property type="project" value="UniProtKB-SubCell"/>
</dbReference>
<evidence type="ECO:0000256" key="5">
    <source>
        <dbReference type="ARBA" id="ARBA00023242"/>
    </source>
</evidence>
<dbReference type="GO" id="GO:0006397">
    <property type="term" value="P:mRNA processing"/>
    <property type="evidence" value="ECO:0007669"/>
    <property type="project" value="UniProtKB-KW"/>
</dbReference>
<keyword evidence="3" id="KW-0507">mRNA processing</keyword>
<comment type="caution">
    <text evidence="7">The sequence shown here is derived from an EMBL/GenBank/DDBJ whole genome shotgun (WGS) entry which is preliminary data.</text>
</comment>
<accession>A0A0M0JUW2</accession>